<proteinExistence type="inferred from homology"/>
<comment type="similarity">
    <text evidence="2">Belongs to the methyl-accepting chemotaxis (MCP) protein family.</text>
</comment>
<keyword evidence="1 3" id="KW-0807">Transducer</keyword>
<comment type="caution">
    <text evidence="7">The sequence shown here is derived from an EMBL/GenBank/DDBJ whole genome shotgun (WGS) entry which is preliminary data.</text>
</comment>
<evidence type="ECO:0000256" key="1">
    <source>
        <dbReference type="ARBA" id="ARBA00023224"/>
    </source>
</evidence>
<dbReference type="PANTHER" id="PTHR32089">
    <property type="entry name" value="METHYL-ACCEPTING CHEMOTAXIS PROTEIN MCPB"/>
    <property type="match status" value="1"/>
</dbReference>
<dbReference type="InterPro" id="IPR033462">
    <property type="entry name" value="Cache_3-Cache_2"/>
</dbReference>
<dbReference type="PROSITE" id="PS50885">
    <property type="entry name" value="HAMP"/>
    <property type="match status" value="1"/>
</dbReference>
<evidence type="ECO:0000313" key="7">
    <source>
        <dbReference type="EMBL" id="RDU63918.1"/>
    </source>
</evidence>
<feature type="domain" description="HAMP" evidence="6">
    <location>
        <begin position="372"/>
        <end position="414"/>
    </location>
</feature>
<keyword evidence="4" id="KW-0472">Membrane</keyword>
<protein>
    <submittedName>
        <fullName evidence="7">Chemotaxis protein</fullName>
    </submittedName>
</protein>
<dbReference type="Proteomes" id="UP000256650">
    <property type="component" value="Unassembled WGS sequence"/>
</dbReference>
<evidence type="ECO:0000313" key="8">
    <source>
        <dbReference type="Proteomes" id="UP000256650"/>
    </source>
</evidence>
<dbReference type="SUPFAM" id="SSF58104">
    <property type="entry name" value="Methyl-accepting chemotaxis protein (MCP) signaling domain"/>
    <property type="match status" value="1"/>
</dbReference>
<reference evidence="7 8" key="1">
    <citation type="submission" date="2018-04" db="EMBL/GenBank/DDBJ databases">
        <title>Novel Campyloabacter and Helicobacter Species and Strains.</title>
        <authorList>
            <person name="Mannion A.J."/>
            <person name="Shen Z."/>
            <person name="Fox J.G."/>
        </authorList>
    </citation>
    <scope>NUCLEOTIDE SEQUENCE [LARGE SCALE GENOMIC DNA]</scope>
    <source>
        <strain evidence="7 8">MIT 99-5101</strain>
    </source>
</reference>
<dbReference type="PANTHER" id="PTHR32089:SF112">
    <property type="entry name" value="LYSOZYME-LIKE PROTEIN-RELATED"/>
    <property type="match status" value="1"/>
</dbReference>
<dbReference type="Gene3D" id="1.10.287.950">
    <property type="entry name" value="Methyl-accepting chemotaxis protein"/>
    <property type="match status" value="1"/>
</dbReference>
<organism evidence="7 8">
    <name type="scientific">Helicobacter ganmani</name>
    <dbReference type="NCBI Taxonomy" id="60246"/>
    <lineage>
        <taxon>Bacteria</taxon>
        <taxon>Pseudomonadati</taxon>
        <taxon>Campylobacterota</taxon>
        <taxon>Epsilonproteobacteria</taxon>
        <taxon>Campylobacterales</taxon>
        <taxon>Helicobacteraceae</taxon>
        <taxon>Helicobacter</taxon>
    </lineage>
</organism>
<evidence type="ECO:0000256" key="2">
    <source>
        <dbReference type="ARBA" id="ARBA00029447"/>
    </source>
</evidence>
<dbReference type="OrthoDB" id="9781638at2"/>
<feature type="domain" description="Methyl-accepting transducer" evidence="5">
    <location>
        <begin position="466"/>
        <end position="640"/>
    </location>
</feature>
<evidence type="ECO:0000259" key="6">
    <source>
        <dbReference type="PROSITE" id="PS50885"/>
    </source>
</evidence>
<dbReference type="InterPro" id="IPR003660">
    <property type="entry name" value="HAMP_dom"/>
</dbReference>
<dbReference type="GO" id="GO:0016020">
    <property type="term" value="C:membrane"/>
    <property type="evidence" value="ECO:0007669"/>
    <property type="project" value="InterPro"/>
</dbReference>
<dbReference type="AlphaFoldDB" id="A0A3D8IFM7"/>
<accession>A0A3D8IFM7</accession>
<dbReference type="InterPro" id="IPR029151">
    <property type="entry name" value="Sensor-like_sf"/>
</dbReference>
<dbReference type="SMART" id="SM00283">
    <property type="entry name" value="MA"/>
    <property type="match status" value="1"/>
</dbReference>
<feature type="transmembrane region" description="Helical" evidence="4">
    <location>
        <begin position="280"/>
        <end position="301"/>
    </location>
</feature>
<keyword evidence="4" id="KW-0812">Transmembrane</keyword>
<dbReference type="InterPro" id="IPR004089">
    <property type="entry name" value="MCPsignal_dom"/>
</dbReference>
<evidence type="ECO:0000256" key="4">
    <source>
        <dbReference type="SAM" id="Phobius"/>
    </source>
</evidence>
<dbReference type="GO" id="GO:0007165">
    <property type="term" value="P:signal transduction"/>
    <property type="evidence" value="ECO:0007669"/>
    <property type="project" value="UniProtKB-KW"/>
</dbReference>
<keyword evidence="8" id="KW-1185">Reference proteome</keyword>
<evidence type="ECO:0000256" key="3">
    <source>
        <dbReference type="PROSITE-ProRule" id="PRU00284"/>
    </source>
</evidence>
<name>A0A3D8IFM7_9HELI</name>
<dbReference type="SUPFAM" id="SSF103190">
    <property type="entry name" value="Sensory domain-like"/>
    <property type="match status" value="1"/>
</dbReference>
<evidence type="ECO:0000259" key="5">
    <source>
        <dbReference type="PROSITE" id="PS50111"/>
    </source>
</evidence>
<sequence length="652" mass="71975">MSKFSQEQMAAQIKQTATIVEGNFQVIADQIISETDSTLKLFENNLATLYGGQGRNSYRIGETIRNGNLNVPSFYYNGINLVGNTELVDNFSNLTGGVATIFVKDGNDFVRITTSLKDQQGNRMINTTLGISHPAYAEMTKSNPKIFYGKVHLGGKDYMSVYKPILGASGEILGILFIAYDLTNSYQLITQKLSRIPIGKNGKIVIFDKTQDKFIFGHEGNPSKFAHLTNIKPETEIFYKHQNNSKEYYGYIDYNPQLNVYILIEALISDFTEANNKIEFLIIAGIILLFFVILLASFVIIKFSLLSRVNGISVLLFDFLKYLNHETPNPPLLTKPKAEDEIGAMRIAINQNIQRIQRGLAEDEQAVQQSIEVAKSIEEGDFTARIVENPHNPQLIELKNVLNAMLDVLQHKIGSDMNEISRVFESYIALDFTTAVVNAQGSVETTTNALGESIKEMLHTSSGFAKELEASAKDLNQAIRNLTEGSHNQAAALGQSAAAVEEISSSMHNVSDKTAEVTRQAEDIKSIVNVIKDIADQTNLLALNAAIEAARAGEHGRGFAVVADEVRKLAERTGKSLGEIEANVNVLVQGINDMSESIREQTLGIEQINQAVAQLETSNSQNVEIANYSQNISDAVDKIANKIFDDVNKKKF</sequence>
<dbReference type="PROSITE" id="PS50111">
    <property type="entry name" value="CHEMOTAXIS_TRANSDUC_2"/>
    <property type="match status" value="1"/>
</dbReference>
<keyword evidence="4" id="KW-1133">Transmembrane helix</keyword>
<gene>
    <name evidence="7" type="ORF">CQA43_02925</name>
</gene>
<dbReference type="Pfam" id="PF17201">
    <property type="entry name" value="Cache_3-Cache_2"/>
    <property type="match status" value="1"/>
</dbReference>
<dbReference type="Pfam" id="PF00015">
    <property type="entry name" value="MCPsignal"/>
    <property type="match status" value="1"/>
</dbReference>
<dbReference type="EMBL" id="NXLS01000002">
    <property type="protein sequence ID" value="RDU63918.1"/>
    <property type="molecule type" value="Genomic_DNA"/>
</dbReference>